<organism evidence="2 3">
    <name type="scientific">Pleurodeles waltl</name>
    <name type="common">Iberian ribbed newt</name>
    <dbReference type="NCBI Taxonomy" id="8319"/>
    <lineage>
        <taxon>Eukaryota</taxon>
        <taxon>Metazoa</taxon>
        <taxon>Chordata</taxon>
        <taxon>Craniata</taxon>
        <taxon>Vertebrata</taxon>
        <taxon>Euteleostomi</taxon>
        <taxon>Amphibia</taxon>
        <taxon>Batrachia</taxon>
        <taxon>Caudata</taxon>
        <taxon>Salamandroidea</taxon>
        <taxon>Salamandridae</taxon>
        <taxon>Pleurodelinae</taxon>
        <taxon>Pleurodeles</taxon>
    </lineage>
</organism>
<evidence type="ECO:0000313" key="3">
    <source>
        <dbReference type="Proteomes" id="UP001066276"/>
    </source>
</evidence>
<feature type="region of interest" description="Disordered" evidence="1">
    <location>
        <begin position="170"/>
        <end position="192"/>
    </location>
</feature>
<proteinExistence type="predicted"/>
<comment type="caution">
    <text evidence="2">The sequence shown here is derived from an EMBL/GenBank/DDBJ whole genome shotgun (WGS) entry which is preliminary data.</text>
</comment>
<accession>A0AAV7VMG9</accession>
<gene>
    <name evidence="2" type="ORF">NDU88_006643</name>
</gene>
<feature type="region of interest" description="Disordered" evidence="1">
    <location>
        <begin position="1"/>
        <end position="54"/>
    </location>
</feature>
<dbReference type="EMBL" id="JANPWB010000003">
    <property type="protein sequence ID" value="KAJ1202848.1"/>
    <property type="molecule type" value="Genomic_DNA"/>
</dbReference>
<name>A0AAV7VMG9_PLEWA</name>
<dbReference type="AlphaFoldDB" id="A0AAV7VMG9"/>
<protein>
    <submittedName>
        <fullName evidence="2">Uncharacterized protein</fullName>
    </submittedName>
</protein>
<sequence>MTQRRQQSRQQTQRRGAIGDQRCGERGVHCRERCAPSRDGGGQARQSEASSPVTAGWWLEAGKEALHREMHTTRRYAAPGGAVEEMPREEPFEESAPNDCIDLAACCAIDRGKEVVSTPMRGVLETQMLPKMRPQENQMQISTVNVEGVVGTRLGAEDFTLPDIDLNYAHGPRISSDSPPKIHLDSEDSSGQ</sequence>
<evidence type="ECO:0000313" key="2">
    <source>
        <dbReference type="EMBL" id="KAJ1202848.1"/>
    </source>
</evidence>
<evidence type="ECO:0000256" key="1">
    <source>
        <dbReference type="SAM" id="MobiDB-lite"/>
    </source>
</evidence>
<feature type="compositionally biased region" description="Basic and acidic residues" evidence="1">
    <location>
        <begin position="22"/>
        <end position="36"/>
    </location>
</feature>
<dbReference type="Proteomes" id="UP001066276">
    <property type="component" value="Chromosome 2_1"/>
</dbReference>
<feature type="compositionally biased region" description="Polar residues" evidence="1">
    <location>
        <begin position="44"/>
        <end position="53"/>
    </location>
</feature>
<feature type="compositionally biased region" description="Low complexity" evidence="1">
    <location>
        <begin position="1"/>
        <end position="15"/>
    </location>
</feature>
<keyword evidence="3" id="KW-1185">Reference proteome</keyword>
<reference evidence="2" key="1">
    <citation type="journal article" date="2022" name="bioRxiv">
        <title>Sequencing and chromosome-scale assembly of the giantPleurodeles waltlgenome.</title>
        <authorList>
            <person name="Brown T."/>
            <person name="Elewa A."/>
            <person name="Iarovenko S."/>
            <person name="Subramanian E."/>
            <person name="Araus A.J."/>
            <person name="Petzold A."/>
            <person name="Susuki M."/>
            <person name="Suzuki K.-i.T."/>
            <person name="Hayashi T."/>
            <person name="Toyoda A."/>
            <person name="Oliveira C."/>
            <person name="Osipova E."/>
            <person name="Leigh N.D."/>
            <person name="Simon A."/>
            <person name="Yun M.H."/>
        </authorList>
    </citation>
    <scope>NUCLEOTIDE SEQUENCE</scope>
    <source>
        <strain evidence="2">20211129_DDA</strain>
        <tissue evidence="2">Liver</tissue>
    </source>
</reference>